<keyword evidence="1" id="KW-0812">Transmembrane</keyword>
<evidence type="ECO:0000313" key="3">
    <source>
        <dbReference type="Proteomes" id="UP000184611"/>
    </source>
</evidence>
<dbReference type="Proteomes" id="UP000184611">
    <property type="component" value="Unassembled WGS sequence"/>
</dbReference>
<dbReference type="RefSeq" id="WP_073584034.1">
    <property type="nucleotide sequence ID" value="NZ_CBCSEA010000005.1"/>
</dbReference>
<evidence type="ECO:0000256" key="1">
    <source>
        <dbReference type="SAM" id="Phobius"/>
    </source>
</evidence>
<accession>A0A1M7ZXR7</accession>
<dbReference type="EMBL" id="FRYK01000003">
    <property type="protein sequence ID" value="SHO73672.1"/>
    <property type="molecule type" value="Genomic_DNA"/>
</dbReference>
<dbReference type="STRING" id="416016.SAMN05443547_2039"/>
<name>A0A1M7ZXR7_9FLAO</name>
<feature type="transmembrane region" description="Helical" evidence="1">
    <location>
        <begin position="16"/>
        <end position="39"/>
    </location>
</feature>
<dbReference type="AlphaFoldDB" id="A0A1M7ZXR7"/>
<organism evidence="2 3">
    <name type="scientific">Flavobacterium cucumis</name>
    <dbReference type="NCBI Taxonomy" id="416016"/>
    <lineage>
        <taxon>Bacteria</taxon>
        <taxon>Pseudomonadati</taxon>
        <taxon>Bacteroidota</taxon>
        <taxon>Flavobacteriia</taxon>
        <taxon>Flavobacteriales</taxon>
        <taxon>Flavobacteriaceae</taxon>
        <taxon>Flavobacterium</taxon>
    </lineage>
</organism>
<keyword evidence="3" id="KW-1185">Reference proteome</keyword>
<dbReference type="OrthoDB" id="1454284at2"/>
<keyword evidence="1" id="KW-1133">Transmembrane helix</keyword>
<gene>
    <name evidence="2" type="ORF">SAMN05443547_2039</name>
</gene>
<keyword evidence="1" id="KW-0472">Membrane</keyword>
<evidence type="ECO:0000313" key="2">
    <source>
        <dbReference type="EMBL" id="SHO73672.1"/>
    </source>
</evidence>
<sequence length="242" mass="28648">MVKSFYYSFLELELEFQIILVFIGFFGFGSIFLLVFTLIKRQSKLNKIVLKEEYTLLIENSIFPFVFDDDEEAVQMLLKNPNYKKKYFKKIAIKYCINLHKSYTGHMQDKVDEFYKKSGLVDYSRNKLKSSFWEHKIEAIRDLSTLKDFESIAQIEKLVQHRDKKIATESILALIKLRGISELVLLRNFKYNLDEWSQVLILSVIKSDKISYNSKIEDLKTSKNKSIQLLSSRIVEFYKLNL</sequence>
<protein>
    <submittedName>
        <fullName evidence="2">Uncharacterized protein</fullName>
    </submittedName>
</protein>
<proteinExistence type="predicted"/>
<reference evidence="3" key="1">
    <citation type="submission" date="2016-12" db="EMBL/GenBank/DDBJ databases">
        <authorList>
            <person name="Varghese N."/>
            <person name="Submissions S."/>
        </authorList>
    </citation>
    <scope>NUCLEOTIDE SEQUENCE [LARGE SCALE GENOMIC DNA]</scope>
    <source>
        <strain evidence="3">DSM 18830</strain>
    </source>
</reference>